<name>A0A067Q0A7_9AGAM</name>
<accession>A0A067Q0A7</accession>
<dbReference type="AlphaFoldDB" id="A0A067Q0A7"/>
<keyword evidence="2" id="KW-1185">Reference proteome</keyword>
<dbReference type="OrthoDB" id="10254604at2759"/>
<reference evidence="2" key="1">
    <citation type="journal article" date="2014" name="Proc. Natl. Acad. Sci. U.S.A.">
        <title>Extensive sampling of basidiomycete genomes demonstrates inadequacy of the white-rot/brown-rot paradigm for wood decay fungi.</title>
        <authorList>
            <person name="Riley R."/>
            <person name="Salamov A.A."/>
            <person name="Brown D.W."/>
            <person name="Nagy L.G."/>
            <person name="Floudas D."/>
            <person name="Held B.W."/>
            <person name="Levasseur A."/>
            <person name="Lombard V."/>
            <person name="Morin E."/>
            <person name="Otillar R."/>
            <person name="Lindquist E.A."/>
            <person name="Sun H."/>
            <person name="LaButti K.M."/>
            <person name="Schmutz J."/>
            <person name="Jabbour D."/>
            <person name="Luo H."/>
            <person name="Baker S.E."/>
            <person name="Pisabarro A.G."/>
            <person name="Walton J.D."/>
            <person name="Blanchette R.A."/>
            <person name="Henrissat B."/>
            <person name="Martin F."/>
            <person name="Cullen D."/>
            <person name="Hibbett D.S."/>
            <person name="Grigoriev I.V."/>
        </authorList>
    </citation>
    <scope>NUCLEOTIDE SEQUENCE [LARGE SCALE GENOMIC DNA]</scope>
    <source>
        <strain evidence="2">MUCL 33604</strain>
    </source>
</reference>
<dbReference type="Proteomes" id="UP000027265">
    <property type="component" value="Unassembled WGS sequence"/>
</dbReference>
<proteinExistence type="predicted"/>
<protein>
    <submittedName>
        <fullName evidence="1">Uncharacterized protein</fullName>
    </submittedName>
</protein>
<evidence type="ECO:0000313" key="1">
    <source>
        <dbReference type="EMBL" id="KDQ56036.1"/>
    </source>
</evidence>
<dbReference type="STRING" id="933084.A0A067Q0A7"/>
<organism evidence="1 2">
    <name type="scientific">Jaapia argillacea MUCL 33604</name>
    <dbReference type="NCBI Taxonomy" id="933084"/>
    <lineage>
        <taxon>Eukaryota</taxon>
        <taxon>Fungi</taxon>
        <taxon>Dikarya</taxon>
        <taxon>Basidiomycota</taxon>
        <taxon>Agaricomycotina</taxon>
        <taxon>Agaricomycetes</taxon>
        <taxon>Agaricomycetidae</taxon>
        <taxon>Jaapiales</taxon>
        <taxon>Jaapiaceae</taxon>
        <taxon>Jaapia</taxon>
    </lineage>
</organism>
<gene>
    <name evidence="1" type="ORF">JAAARDRAFT_318683</name>
</gene>
<dbReference type="HOGENOM" id="CLU_2427302_0_0_1"/>
<dbReference type="EMBL" id="KL197723">
    <property type="protein sequence ID" value="KDQ56036.1"/>
    <property type="molecule type" value="Genomic_DNA"/>
</dbReference>
<sequence>MMTTRIWFNVPLSCGQFRPGGLNNNPGSGTVSIGKTHITQSTSRDGVANCLALLRDREDAAGLVVDIVGGDDPIELALEATIRKREPSWIG</sequence>
<dbReference type="Gene3D" id="3.40.50.720">
    <property type="entry name" value="NAD(P)-binding Rossmann-like Domain"/>
    <property type="match status" value="1"/>
</dbReference>
<evidence type="ECO:0000313" key="2">
    <source>
        <dbReference type="Proteomes" id="UP000027265"/>
    </source>
</evidence>
<dbReference type="InParanoid" id="A0A067Q0A7"/>